<protein>
    <submittedName>
        <fullName evidence="7">Uncharacterized protein</fullName>
    </submittedName>
</protein>
<evidence type="ECO:0000313" key="7">
    <source>
        <dbReference type="EnsemblMetazoa" id="GPPI034989-PA"/>
    </source>
</evidence>
<reference evidence="7" key="2">
    <citation type="submission" date="2020-05" db="UniProtKB">
        <authorList>
            <consortium name="EnsemblMetazoa"/>
        </authorList>
    </citation>
    <scope>IDENTIFICATION</scope>
    <source>
        <strain evidence="7">IAEA</strain>
    </source>
</reference>
<dbReference type="Pfam" id="PF05434">
    <property type="entry name" value="Tmemb_9"/>
    <property type="match status" value="1"/>
</dbReference>
<keyword evidence="5 6" id="KW-0472">Membrane</keyword>
<dbReference type="AlphaFoldDB" id="A0A1B0BMR7"/>
<dbReference type="STRING" id="67801.A0A1B0BMR7"/>
<dbReference type="EnsemblMetazoa" id="GPPI034989-RA">
    <property type="protein sequence ID" value="GPPI034989-PA"/>
    <property type="gene ID" value="GPPI034989"/>
</dbReference>
<dbReference type="Proteomes" id="UP000092460">
    <property type="component" value="Unassembled WGS sequence"/>
</dbReference>
<accession>A0A1B0BMR7</accession>
<dbReference type="PANTHER" id="PTHR13064:SF6">
    <property type="entry name" value="TRANSMEMBRANE PROTEIN 9"/>
    <property type="match status" value="1"/>
</dbReference>
<name>A0A1B0BMR7_9MUSC</name>
<comment type="similarity">
    <text evidence="2">Belongs to the TMEM9 family.</text>
</comment>
<dbReference type="PANTHER" id="PTHR13064">
    <property type="entry name" value="TRANSMEMBRANE PROTEIN 9 FAMILY MEMBER"/>
    <property type="match status" value="1"/>
</dbReference>
<evidence type="ECO:0000256" key="3">
    <source>
        <dbReference type="ARBA" id="ARBA00022692"/>
    </source>
</evidence>
<feature type="transmembrane region" description="Helical" evidence="6">
    <location>
        <begin position="84"/>
        <end position="106"/>
    </location>
</feature>
<dbReference type="GO" id="GO:0005765">
    <property type="term" value="C:lysosomal membrane"/>
    <property type="evidence" value="ECO:0007669"/>
    <property type="project" value="InterPro"/>
</dbReference>
<organism evidence="7 8">
    <name type="scientific">Glossina palpalis gambiensis</name>
    <dbReference type="NCBI Taxonomy" id="67801"/>
    <lineage>
        <taxon>Eukaryota</taxon>
        <taxon>Metazoa</taxon>
        <taxon>Ecdysozoa</taxon>
        <taxon>Arthropoda</taxon>
        <taxon>Hexapoda</taxon>
        <taxon>Insecta</taxon>
        <taxon>Pterygota</taxon>
        <taxon>Neoptera</taxon>
        <taxon>Endopterygota</taxon>
        <taxon>Diptera</taxon>
        <taxon>Brachycera</taxon>
        <taxon>Muscomorpha</taxon>
        <taxon>Hippoboscoidea</taxon>
        <taxon>Glossinidae</taxon>
        <taxon>Glossina</taxon>
    </lineage>
</organism>
<evidence type="ECO:0000256" key="4">
    <source>
        <dbReference type="ARBA" id="ARBA00022989"/>
    </source>
</evidence>
<keyword evidence="3 6" id="KW-0812">Transmembrane</keyword>
<dbReference type="EMBL" id="JXJN01017038">
    <property type="status" value="NOT_ANNOTATED_CDS"/>
    <property type="molecule type" value="Genomic_DNA"/>
</dbReference>
<evidence type="ECO:0000256" key="5">
    <source>
        <dbReference type="ARBA" id="ARBA00023136"/>
    </source>
</evidence>
<sequence>MQIKRLNKFIMGYKCLLVVTKFFAICYLIDVTWAESSTNTSVVNNNLGSQKPVTISSTSTPALLHGAGLLPAAANITTSPNWQVVVIIVIWIISILVIYMLFLMCLDPLLNKRVKANYQEHTNEDVHNRYANVKYTLLDDAATTTPPLPSLANQELNSRANVLNRVGHQQDKWKRQVREQRRHIYDRRTMLN</sequence>
<evidence type="ECO:0000256" key="1">
    <source>
        <dbReference type="ARBA" id="ARBA00004370"/>
    </source>
</evidence>
<evidence type="ECO:0000256" key="6">
    <source>
        <dbReference type="SAM" id="Phobius"/>
    </source>
</evidence>
<keyword evidence="8" id="KW-1185">Reference proteome</keyword>
<proteinExistence type="inferred from homology"/>
<evidence type="ECO:0000256" key="2">
    <source>
        <dbReference type="ARBA" id="ARBA00007264"/>
    </source>
</evidence>
<evidence type="ECO:0000313" key="8">
    <source>
        <dbReference type="Proteomes" id="UP000092460"/>
    </source>
</evidence>
<dbReference type="VEuPathDB" id="VectorBase:GPPI034989"/>
<comment type="subcellular location">
    <subcellularLocation>
        <location evidence="1">Membrane</location>
    </subcellularLocation>
</comment>
<dbReference type="InterPro" id="IPR008853">
    <property type="entry name" value="TMEM9/TMEM9B"/>
</dbReference>
<keyword evidence="4 6" id="KW-1133">Transmembrane helix</keyword>
<reference evidence="8" key="1">
    <citation type="submission" date="2015-01" db="EMBL/GenBank/DDBJ databases">
        <authorList>
            <person name="Aksoy S."/>
            <person name="Warren W."/>
            <person name="Wilson R.K."/>
        </authorList>
    </citation>
    <scope>NUCLEOTIDE SEQUENCE [LARGE SCALE GENOMIC DNA]</scope>
    <source>
        <strain evidence="8">IAEA</strain>
    </source>
</reference>